<name>A0A1L9NDE3_ASPTC</name>
<accession>A0A1L9NDE3</accession>
<keyword evidence="1" id="KW-0812">Transmembrane</keyword>
<feature type="transmembrane region" description="Helical" evidence="1">
    <location>
        <begin position="12"/>
        <end position="39"/>
    </location>
</feature>
<dbReference type="VEuPathDB" id="FungiDB:ASPTUDRAFT_40406"/>
<protein>
    <submittedName>
        <fullName evidence="2">Uncharacterized protein</fullName>
    </submittedName>
</protein>
<proteinExistence type="predicted"/>
<evidence type="ECO:0000313" key="2">
    <source>
        <dbReference type="EMBL" id="OJI87251.1"/>
    </source>
</evidence>
<dbReference type="AlphaFoldDB" id="A0A1L9NDE3"/>
<keyword evidence="1" id="KW-1133">Transmembrane helix</keyword>
<gene>
    <name evidence="2" type="ORF">ASPTUDRAFT_40406</name>
</gene>
<sequence length="101" mass="10658">MILLALDLGDVIYPWSSATMGFVCSLVTAIAVVSGGVVFQNKTTAANGALVDRLCGDNALAREFDGDLAASNAEKISGLEASDQVAVRGTYFRALRMVWVM</sequence>
<dbReference type="Proteomes" id="UP000184304">
    <property type="component" value="Unassembled WGS sequence"/>
</dbReference>
<keyword evidence="3" id="KW-1185">Reference proteome</keyword>
<evidence type="ECO:0000313" key="3">
    <source>
        <dbReference type="Proteomes" id="UP000184304"/>
    </source>
</evidence>
<dbReference type="EMBL" id="KV878187">
    <property type="protein sequence ID" value="OJI87251.1"/>
    <property type="molecule type" value="Genomic_DNA"/>
</dbReference>
<keyword evidence="1" id="KW-0472">Membrane</keyword>
<reference evidence="3" key="1">
    <citation type="journal article" date="2017" name="Genome Biol.">
        <title>Comparative genomics reveals high biological diversity and specific adaptations in the industrially and medically important fungal genus Aspergillus.</title>
        <authorList>
            <person name="de Vries R.P."/>
            <person name="Riley R."/>
            <person name="Wiebenga A."/>
            <person name="Aguilar-Osorio G."/>
            <person name="Amillis S."/>
            <person name="Uchima C.A."/>
            <person name="Anderluh G."/>
            <person name="Asadollahi M."/>
            <person name="Askin M."/>
            <person name="Barry K."/>
            <person name="Battaglia E."/>
            <person name="Bayram O."/>
            <person name="Benocci T."/>
            <person name="Braus-Stromeyer S.A."/>
            <person name="Caldana C."/>
            <person name="Canovas D."/>
            <person name="Cerqueira G.C."/>
            <person name="Chen F."/>
            <person name="Chen W."/>
            <person name="Choi C."/>
            <person name="Clum A."/>
            <person name="Dos Santos R.A."/>
            <person name="Damasio A.R."/>
            <person name="Diallinas G."/>
            <person name="Emri T."/>
            <person name="Fekete E."/>
            <person name="Flipphi M."/>
            <person name="Freyberg S."/>
            <person name="Gallo A."/>
            <person name="Gournas C."/>
            <person name="Habgood R."/>
            <person name="Hainaut M."/>
            <person name="Harispe M.L."/>
            <person name="Henrissat B."/>
            <person name="Hilden K.S."/>
            <person name="Hope R."/>
            <person name="Hossain A."/>
            <person name="Karabika E."/>
            <person name="Karaffa L."/>
            <person name="Karanyi Z."/>
            <person name="Krasevec N."/>
            <person name="Kuo A."/>
            <person name="Kusch H."/>
            <person name="LaButti K."/>
            <person name="Lagendijk E.L."/>
            <person name="Lapidus A."/>
            <person name="Levasseur A."/>
            <person name="Lindquist E."/>
            <person name="Lipzen A."/>
            <person name="Logrieco A.F."/>
            <person name="MacCabe A."/>
            <person name="Maekelae M.R."/>
            <person name="Malavazi I."/>
            <person name="Melin P."/>
            <person name="Meyer V."/>
            <person name="Mielnichuk N."/>
            <person name="Miskei M."/>
            <person name="Molnar A.P."/>
            <person name="Mule G."/>
            <person name="Ngan C.Y."/>
            <person name="Orejas M."/>
            <person name="Orosz E."/>
            <person name="Ouedraogo J.P."/>
            <person name="Overkamp K.M."/>
            <person name="Park H.-S."/>
            <person name="Perrone G."/>
            <person name="Piumi F."/>
            <person name="Punt P.J."/>
            <person name="Ram A.F."/>
            <person name="Ramon A."/>
            <person name="Rauscher S."/>
            <person name="Record E."/>
            <person name="Riano-Pachon D.M."/>
            <person name="Robert V."/>
            <person name="Roehrig J."/>
            <person name="Ruller R."/>
            <person name="Salamov A."/>
            <person name="Salih N.S."/>
            <person name="Samson R.A."/>
            <person name="Sandor E."/>
            <person name="Sanguinetti M."/>
            <person name="Schuetze T."/>
            <person name="Sepcic K."/>
            <person name="Shelest E."/>
            <person name="Sherlock G."/>
            <person name="Sophianopoulou V."/>
            <person name="Squina F.M."/>
            <person name="Sun H."/>
            <person name="Susca A."/>
            <person name="Todd R.B."/>
            <person name="Tsang A."/>
            <person name="Unkles S.E."/>
            <person name="van de Wiele N."/>
            <person name="van Rossen-Uffink D."/>
            <person name="Oliveira J.V."/>
            <person name="Vesth T.C."/>
            <person name="Visser J."/>
            <person name="Yu J.-H."/>
            <person name="Zhou M."/>
            <person name="Andersen M.R."/>
            <person name="Archer D.B."/>
            <person name="Baker S.E."/>
            <person name="Benoit I."/>
            <person name="Brakhage A.A."/>
            <person name="Braus G.H."/>
            <person name="Fischer R."/>
            <person name="Frisvad J.C."/>
            <person name="Goldman G.H."/>
            <person name="Houbraken J."/>
            <person name="Oakley B."/>
            <person name="Pocsi I."/>
            <person name="Scazzocchio C."/>
            <person name="Seiboth B."/>
            <person name="vanKuyk P.A."/>
            <person name="Wortman J."/>
            <person name="Dyer P.S."/>
            <person name="Grigoriev I.V."/>
        </authorList>
    </citation>
    <scope>NUCLEOTIDE SEQUENCE [LARGE SCALE GENOMIC DNA]</scope>
    <source>
        <strain evidence="3">CBS 134.48</strain>
    </source>
</reference>
<organism evidence="2 3">
    <name type="scientific">Aspergillus tubingensis (strain CBS 134.48)</name>
    <dbReference type="NCBI Taxonomy" id="767770"/>
    <lineage>
        <taxon>Eukaryota</taxon>
        <taxon>Fungi</taxon>
        <taxon>Dikarya</taxon>
        <taxon>Ascomycota</taxon>
        <taxon>Pezizomycotina</taxon>
        <taxon>Eurotiomycetes</taxon>
        <taxon>Eurotiomycetidae</taxon>
        <taxon>Eurotiales</taxon>
        <taxon>Aspergillaceae</taxon>
        <taxon>Aspergillus</taxon>
        <taxon>Aspergillus subgen. Circumdati</taxon>
    </lineage>
</organism>
<evidence type="ECO:0000256" key="1">
    <source>
        <dbReference type="SAM" id="Phobius"/>
    </source>
</evidence>